<feature type="transmembrane region" description="Helical" evidence="4">
    <location>
        <begin position="313"/>
        <end position="333"/>
    </location>
</feature>
<accession>A0A9D1AGE8</accession>
<evidence type="ECO:0000256" key="4">
    <source>
        <dbReference type="SAM" id="Phobius"/>
    </source>
</evidence>
<reference evidence="5" key="2">
    <citation type="journal article" date="2021" name="PeerJ">
        <title>Extensive microbial diversity within the chicken gut microbiome revealed by metagenomics and culture.</title>
        <authorList>
            <person name="Gilroy R."/>
            <person name="Ravi A."/>
            <person name="Getino M."/>
            <person name="Pursley I."/>
            <person name="Horton D.L."/>
            <person name="Alikhan N.F."/>
            <person name="Baker D."/>
            <person name="Gharbi K."/>
            <person name="Hall N."/>
            <person name="Watson M."/>
            <person name="Adriaenssens E.M."/>
            <person name="Foster-Nyarko E."/>
            <person name="Jarju S."/>
            <person name="Secka A."/>
            <person name="Antonio M."/>
            <person name="Oren A."/>
            <person name="Chaudhuri R.R."/>
            <person name="La Ragione R."/>
            <person name="Hildebrand F."/>
            <person name="Pallen M.J."/>
        </authorList>
    </citation>
    <scope>NUCLEOTIDE SEQUENCE</scope>
    <source>
        <strain evidence="5">ChiW25-3613</strain>
    </source>
</reference>
<gene>
    <name evidence="5" type="ORF">IAB90_05665</name>
</gene>
<dbReference type="CDD" id="cd06438">
    <property type="entry name" value="EpsO_like"/>
    <property type="match status" value="1"/>
</dbReference>
<evidence type="ECO:0000313" key="5">
    <source>
        <dbReference type="EMBL" id="HIR39853.1"/>
    </source>
</evidence>
<keyword evidence="3" id="KW-0808">Transferase</keyword>
<comment type="caution">
    <text evidence="5">The sequence shown here is derived from an EMBL/GenBank/DDBJ whole genome shotgun (WGS) entry which is preliminary data.</text>
</comment>
<evidence type="ECO:0000256" key="3">
    <source>
        <dbReference type="ARBA" id="ARBA00022679"/>
    </source>
</evidence>
<comment type="similarity">
    <text evidence="1">Belongs to the glycosyltransferase 2 family.</text>
</comment>
<name>A0A9D1AGE8_9FIRM</name>
<keyword evidence="4" id="KW-1133">Transmembrane helix</keyword>
<reference evidence="5" key="1">
    <citation type="submission" date="2020-10" db="EMBL/GenBank/DDBJ databases">
        <authorList>
            <person name="Gilroy R."/>
        </authorList>
    </citation>
    <scope>NUCLEOTIDE SEQUENCE</scope>
    <source>
        <strain evidence="5">ChiW25-3613</strain>
    </source>
</reference>
<evidence type="ECO:0000256" key="1">
    <source>
        <dbReference type="ARBA" id="ARBA00006739"/>
    </source>
</evidence>
<dbReference type="PANTHER" id="PTHR43630:SF1">
    <property type="entry name" value="POLY-BETA-1,6-N-ACETYL-D-GLUCOSAMINE SYNTHASE"/>
    <property type="match status" value="1"/>
</dbReference>
<protein>
    <submittedName>
        <fullName evidence="5">Glycosyltransferase</fullName>
    </submittedName>
</protein>
<sequence>MQTLNTVITVLTTVVTVLTAYQILYLVIGIFAPRIKYPRSQKQFRYAVIITARNEERVIGKLIESIHAQTYDKGKIKIFVCADSCSDNTAKLCRDMGCVVYERFNTDPNLARKGYALKWLFDYIRADYDITYFDGFAFFDADNVLAPDWFEKMNDAFATGAGMLTTYRNTKNFDTNFISAAYGIHFYRSSATLHRPRHLLGVTTHIAGTGYVLRSHLLKGGWHYTGLTEDAELTQCMVAQGERIIFCDEAEFFDEQPHNFKVMFRQRLRWAKGKLVIFFKNGWRNLRGIFSCKKGGQKWSNYDIFWYNFPGGLYAALLSLISAAAGLAAGLVAGTAVGDAVAAVSGWEFYKNILVAAGIAYLGYTAQAAVVMLREYKRIHCSAAKKVLYVFTFFWFDLMNLPISVVSLFMRVRWKPIVHDKAFDYNHIISRGK</sequence>
<evidence type="ECO:0000313" key="6">
    <source>
        <dbReference type="Proteomes" id="UP000824179"/>
    </source>
</evidence>
<keyword evidence="4" id="KW-0812">Transmembrane</keyword>
<feature type="transmembrane region" description="Helical" evidence="4">
    <location>
        <begin position="353"/>
        <end position="376"/>
    </location>
</feature>
<dbReference type="Gene3D" id="3.90.550.10">
    <property type="entry name" value="Spore Coat Polysaccharide Biosynthesis Protein SpsA, Chain A"/>
    <property type="match status" value="1"/>
</dbReference>
<keyword evidence="4" id="KW-0472">Membrane</keyword>
<keyword evidence="2" id="KW-0328">Glycosyltransferase</keyword>
<dbReference type="Proteomes" id="UP000824179">
    <property type="component" value="Unassembled WGS sequence"/>
</dbReference>
<evidence type="ECO:0000256" key="2">
    <source>
        <dbReference type="ARBA" id="ARBA00022676"/>
    </source>
</evidence>
<organism evidence="5 6">
    <name type="scientific">Candidatus Coproplasma stercoripullorum</name>
    <dbReference type="NCBI Taxonomy" id="2840751"/>
    <lineage>
        <taxon>Bacteria</taxon>
        <taxon>Bacillati</taxon>
        <taxon>Bacillota</taxon>
        <taxon>Clostridia</taxon>
        <taxon>Eubacteriales</taxon>
        <taxon>Candidatus Coproplasma</taxon>
    </lineage>
</organism>
<dbReference type="SUPFAM" id="SSF53448">
    <property type="entry name" value="Nucleotide-diphospho-sugar transferases"/>
    <property type="match status" value="1"/>
</dbReference>
<dbReference type="EMBL" id="DVHB01000096">
    <property type="protein sequence ID" value="HIR39853.1"/>
    <property type="molecule type" value="Genomic_DNA"/>
</dbReference>
<feature type="transmembrane region" description="Helical" evidence="4">
    <location>
        <begin position="388"/>
        <end position="410"/>
    </location>
</feature>
<dbReference type="AlphaFoldDB" id="A0A9D1AGE8"/>
<dbReference type="Pfam" id="PF13641">
    <property type="entry name" value="Glyco_tranf_2_3"/>
    <property type="match status" value="1"/>
</dbReference>
<dbReference type="InterPro" id="IPR029044">
    <property type="entry name" value="Nucleotide-diphossugar_trans"/>
</dbReference>
<dbReference type="PANTHER" id="PTHR43630">
    <property type="entry name" value="POLY-BETA-1,6-N-ACETYL-D-GLUCOSAMINE SYNTHASE"/>
    <property type="match status" value="1"/>
</dbReference>
<proteinExistence type="inferred from homology"/>
<dbReference type="GO" id="GO:0016757">
    <property type="term" value="F:glycosyltransferase activity"/>
    <property type="evidence" value="ECO:0007669"/>
    <property type="project" value="UniProtKB-KW"/>
</dbReference>
<feature type="transmembrane region" description="Helical" evidence="4">
    <location>
        <begin position="6"/>
        <end position="32"/>
    </location>
</feature>